<name>A0A6A4NNM8_LUPAL</name>
<keyword evidence="1" id="KW-0812">Transmembrane</keyword>
<proteinExistence type="predicted"/>
<accession>A0A6A4NNM8</accession>
<protein>
    <recommendedName>
        <fullName evidence="4">Transmembrane protein</fullName>
    </recommendedName>
</protein>
<evidence type="ECO:0000313" key="3">
    <source>
        <dbReference type="Proteomes" id="UP000447434"/>
    </source>
</evidence>
<dbReference type="Proteomes" id="UP000447434">
    <property type="component" value="Chromosome 20"/>
</dbReference>
<gene>
    <name evidence="2" type="ORF">Lalb_Chr20g0108491</name>
</gene>
<sequence>MCLRSNMTLAIVLLILHLLLSLLLFPIYIQPEPPIEVALCLSFIPCFVLVYVIIVW</sequence>
<comment type="caution">
    <text evidence="2">The sequence shown here is derived from an EMBL/GenBank/DDBJ whole genome shotgun (WGS) entry which is preliminary data.</text>
</comment>
<dbReference type="AlphaFoldDB" id="A0A6A4NNM8"/>
<evidence type="ECO:0000313" key="2">
    <source>
        <dbReference type="EMBL" id="KAE9590511.1"/>
    </source>
</evidence>
<keyword evidence="3" id="KW-1185">Reference proteome</keyword>
<feature type="transmembrane region" description="Helical" evidence="1">
    <location>
        <begin position="7"/>
        <end position="29"/>
    </location>
</feature>
<feature type="transmembrane region" description="Helical" evidence="1">
    <location>
        <begin position="35"/>
        <end position="54"/>
    </location>
</feature>
<evidence type="ECO:0008006" key="4">
    <source>
        <dbReference type="Google" id="ProtNLM"/>
    </source>
</evidence>
<keyword evidence="1" id="KW-0472">Membrane</keyword>
<organism evidence="2 3">
    <name type="scientific">Lupinus albus</name>
    <name type="common">White lupine</name>
    <name type="synonym">Lupinus termis</name>
    <dbReference type="NCBI Taxonomy" id="3870"/>
    <lineage>
        <taxon>Eukaryota</taxon>
        <taxon>Viridiplantae</taxon>
        <taxon>Streptophyta</taxon>
        <taxon>Embryophyta</taxon>
        <taxon>Tracheophyta</taxon>
        <taxon>Spermatophyta</taxon>
        <taxon>Magnoliopsida</taxon>
        <taxon>eudicotyledons</taxon>
        <taxon>Gunneridae</taxon>
        <taxon>Pentapetalae</taxon>
        <taxon>rosids</taxon>
        <taxon>fabids</taxon>
        <taxon>Fabales</taxon>
        <taxon>Fabaceae</taxon>
        <taxon>Papilionoideae</taxon>
        <taxon>50 kb inversion clade</taxon>
        <taxon>genistoids sensu lato</taxon>
        <taxon>core genistoids</taxon>
        <taxon>Genisteae</taxon>
        <taxon>Lupinus</taxon>
    </lineage>
</organism>
<reference evidence="3" key="1">
    <citation type="journal article" date="2020" name="Nat. Commun.">
        <title>Genome sequence of the cluster root forming white lupin.</title>
        <authorList>
            <person name="Hufnagel B."/>
            <person name="Marques A."/>
            <person name="Soriano A."/>
            <person name="Marques L."/>
            <person name="Divol F."/>
            <person name="Doumas P."/>
            <person name="Sallet E."/>
            <person name="Mancinotti D."/>
            <person name="Carrere S."/>
            <person name="Marande W."/>
            <person name="Arribat S."/>
            <person name="Keller J."/>
            <person name="Huneau C."/>
            <person name="Blein T."/>
            <person name="Aime D."/>
            <person name="Laguerre M."/>
            <person name="Taylor J."/>
            <person name="Schubert V."/>
            <person name="Nelson M."/>
            <person name="Geu-Flores F."/>
            <person name="Crespi M."/>
            <person name="Gallardo-Guerrero K."/>
            <person name="Delaux P.-M."/>
            <person name="Salse J."/>
            <person name="Berges H."/>
            <person name="Guyot R."/>
            <person name="Gouzy J."/>
            <person name="Peret B."/>
        </authorList>
    </citation>
    <scope>NUCLEOTIDE SEQUENCE [LARGE SCALE GENOMIC DNA]</scope>
    <source>
        <strain evidence="3">cv. Amiga</strain>
    </source>
</reference>
<dbReference type="EMBL" id="WOCE01000020">
    <property type="protein sequence ID" value="KAE9590511.1"/>
    <property type="molecule type" value="Genomic_DNA"/>
</dbReference>
<keyword evidence="1" id="KW-1133">Transmembrane helix</keyword>
<evidence type="ECO:0000256" key="1">
    <source>
        <dbReference type="SAM" id="Phobius"/>
    </source>
</evidence>